<organism evidence="1 2">
    <name type="scientific">Dentiscutata heterogama</name>
    <dbReference type="NCBI Taxonomy" id="1316150"/>
    <lineage>
        <taxon>Eukaryota</taxon>
        <taxon>Fungi</taxon>
        <taxon>Fungi incertae sedis</taxon>
        <taxon>Mucoromycota</taxon>
        <taxon>Glomeromycotina</taxon>
        <taxon>Glomeromycetes</taxon>
        <taxon>Diversisporales</taxon>
        <taxon>Gigasporaceae</taxon>
        <taxon>Dentiscutata</taxon>
    </lineage>
</organism>
<evidence type="ECO:0000313" key="1">
    <source>
        <dbReference type="EMBL" id="CAG8502588.1"/>
    </source>
</evidence>
<sequence>MLSRSIFKRKAFQLKAKTSIISNINSISWIVYHDTISIWKALPFSSFSSRPSNLTAASMLHAKADISRIKINFMKHGIISSQYRSLFNETTIEHNNNNEQTISKMTRRPRVRSEIKELRKKQQKFFDEHLNKDHVSLELLEDFPVWLDNLGLKFLAPCFKDKKWQDIIEMNSEELNDLGIRTQKIQNFLLINFWYVRNYIASQKGIKLLPSKQLEMLLNRKEFYENNYDKTINYELLEDFPVWLEGLGLKHLARHFEGKKWEEIIEMDWQALDVLGIESRLIRAKLVSHFWKVKRDIAAKKGLTLPEKEEKHRRELTVEEREIIAQREKFYKDNYININYKLLEDFPAWLDGLDLKYHISQFEGKTWNEVINLDSQGLINIGVKYFTPREKLLSCFWFVQRDLATKQGTKLPSIELVRHRRFFKDRLAAGSIPPEMVAEIQGKKA</sequence>
<accession>A0ACA9L0G1</accession>
<dbReference type="Proteomes" id="UP000789702">
    <property type="component" value="Unassembled WGS sequence"/>
</dbReference>
<dbReference type="EMBL" id="CAJVPU010002526">
    <property type="protein sequence ID" value="CAG8502588.1"/>
    <property type="molecule type" value="Genomic_DNA"/>
</dbReference>
<name>A0ACA9L0G1_9GLOM</name>
<comment type="caution">
    <text evidence="1">The sequence shown here is derived from an EMBL/GenBank/DDBJ whole genome shotgun (WGS) entry which is preliminary data.</text>
</comment>
<evidence type="ECO:0000313" key="2">
    <source>
        <dbReference type="Proteomes" id="UP000789702"/>
    </source>
</evidence>
<reference evidence="1" key="1">
    <citation type="submission" date="2021-06" db="EMBL/GenBank/DDBJ databases">
        <authorList>
            <person name="Kallberg Y."/>
            <person name="Tangrot J."/>
            <person name="Rosling A."/>
        </authorList>
    </citation>
    <scope>NUCLEOTIDE SEQUENCE</scope>
    <source>
        <strain evidence="1">IL203A</strain>
    </source>
</reference>
<protein>
    <submittedName>
        <fullName evidence="1">6797_t:CDS:1</fullName>
    </submittedName>
</protein>
<proteinExistence type="predicted"/>
<feature type="non-terminal residue" evidence="1">
    <location>
        <position position="445"/>
    </location>
</feature>
<keyword evidence="2" id="KW-1185">Reference proteome</keyword>
<gene>
    <name evidence="1" type="ORF">DHETER_LOCUS3076</name>
</gene>